<dbReference type="EC" id="3.2.1.21" evidence="3 7"/>
<dbReference type="SMART" id="SM01217">
    <property type="entry name" value="Fn3_like"/>
    <property type="match status" value="1"/>
</dbReference>
<dbReference type="InterPro" id="IPR002772">
    <property type="entry name" value="Glyco_hydro_3_C"/>
</dbReference>
<dbReference type="SMART" id="SM00758">
    <property type="entry name" value="PA14"/>
    <property type="match status" value="1"/>
</dbReference>
<evidence type="ECO:0000256" key="4">
    <source>
        <dbReference type="ARBA" id="ARBA00022801"/>
    </source>
</evidence>
<dbReference type="Pfam" id="PF00933">
    <property type="entry name" value="Glyco_hydro_3"/>
    <property type="match status" value="1"/>
</dbReference>
<dbReference type="InterPro" id="IPR036881">
    <property type="entry name" value="Glyco_hydro_3_C_sf"/>
</dbReference>
<dbReference type="FunFam" id="2.60.40.10:FF:000495">
    <property type="entry name" value="Periplasmic beta-glucosidase"/>
    <property type="match status" value="1"/>
</dbReference>
<dbReference type="Pfam" id="PF14310">
    <property type="entry name" value="Fn3-like"/>
    <property type="match status" value="1"/>
</dbReference>
<dbReference type="SUPFAM" id="SSF51445">
    <property type="entry name" value="(Trans)glycosidases"/>
    <property type="match status" value="1"/>
</dbReference>
<dbReference type="PANTHER" id="PTHR42715">
    <property type="entry name" value="BETA-GLUCOSIDASE"/>
    <property type="match status" value="1"/>
</dbReference>
<evidence type="ECO:0000259" key="8">
    <source>
        <dbReference type="PROSITE" id="PS51820"/>
    </source>
</evidence>
<dbReference type="InterPro" id="IPR011658">
    <property type="entry name" value="PA14_dom"/>
</dbReference>
<dbReference type="InterPro" id="IPR017853">
    <property type="entry name" value="GH"/>
</dbReference>
<evidence type="ECO:0000256" key="2">
    <source>
        <dbReference type="ARBA" id="ARBA00005336"/>
    </source>
</evidence>
<comment type="pathway">
    <text evidence="7">Glycan metabolism; cellulose degradation.</text>
</comment>
<dbReference type="GO" id="GO:0008422">
    <property type="term" value="F:beta-glucosidase activity"/>
    <property type="evidence" value="ECO:0007669"/>
    <property type="project" value="UniProtKB-EC"/>
</dbReference>
<sequence>MVNAPPQQFKKFDVEDKLAQLSMATKIKLLGGKDFWTFEDSLDEGVPSLRTSDGPNGVRGRNFFNGVPSSCFPCGTGLAASFDKGMMHRVGQALGDECRAKSAHVLLGPTVNIQRSPLGGRGFESYSEDPLLSGLLAAEYINGLQAKGVAACIKHFVANDQEFERFSADSVVSQRALREIYLEPFRLAVKHSNPKAFMTSYNRLNGKHCSENKELLDGILRGEWGWDGLVMSDWMGVYSVDESVKAGLDVEMPGPPVMRGSTVNRAFGAGKLAGEDIDDRVRNILHLLNFAIDSSIPFYAGEDKVDTPELRALLREAAANATVLLKNDSGLLPLSAASTKGKKIAVIGTNAKVAYPSGGGSASLAPSWLVSALDGITAAADEVGASVDYAVGVAAFRYVPLLDPYLTHPTSGKQGALVEFYNGKPDGQWFKSAEVPKATKPDFALDTDTSLCFMIDGVPWEKLDRHVRARYAATFTPDTSGKWTFGLGSIGASQLFLDGKPIIENVESYKPGELFFNMGSQEVRGEVELEAGKAYQLELHGYVDPSSLGASPFTFSSSFRIGGFPTVVPETARNEAADLASKSDLAIVVVGTNPDWESEGFDRKTMRIPGESDELVRAVLAANKNTIVVNQSGTPVEFPWVDDAATVVQTFFGGNELGNGLADVLFGKVNPSGKLPLTFPVRLEDNPSFNSFGITSDTPGKVVYSEGIYVGYRHYGRAKLAPAFPFGHGLSYTSFEFKSLSTSAVSDEGDLTVSFEVKNTGKVDGAEVAQVYVAAPVEGRITSPVKELKAFEKVVLKAGEGKTVEVKLSREAFSYYDERYGKFVAPKGVYEVRVATSSSEKDVKLRASVEVVKEIRWSGL</sequence>
<dbReference type="UniPathway" id="UPA00696"/>
<dbReference type="OMA" id="QLWIVPP"/>
<name>A0A194S563_RHOGW</name>
<dbReference type="STRING" id="578459.A0A194S563"/>
<dbReference type="InterPro" id="IPR037524">
    <property type="entry name" value="PA14/GLEYA"/>
</dbReference>
<dbReference type="PROSITE" id="PS51820">
    <property type="entry name" value="PA14"/>
    <property type="match status" value="1"/>
</dbReference>
<dbReference type="Gene3D" id="2.60.40.10">
    <property type="entry name" value="Immunoglobulins"/>
    <property type="match status" value="1"/>
</dbReference>
<evidence type="ECO:0000256" key="6">
    <source>
        <dbReference type="ARBA" id="ARBA00023295"/>
    </source>
</evidence>
<dbReference type="InterPro" id="IPR026891">
    <property type="entry name" value="Fn3-like"/>
</dbReference>
<dbReference type="RefSeq" id="XP_018271922.1">
    <property type="nucleotide sequence ID" value="XM_018413289.1"/>
</dbReference>
<accession>A0A194S563</accession>
<dbReference type="SUPFAM" id="SSF52279">
    <property type="entry name" value="Beta-D-glucan exohydrolase, C-terminal domain"/>
    <property type="match status" value="1"/>
</dbReference>
<keyword evidence="10" id="KW-1185">Reference proteome</keyword>
<evidence type="ECO:0000256" key="5">
    <source>
        <dbReference type="ARBA" id="ARBA00023277"/>
    </source>
</evidence>
<dbReference type="OrthoDB" id="47059at2759"/>
<evidence type="ECO:0000256" key="1">
    <source>
        <dbReference type="ARBA" id="ARBA00000448"/>
    </source>
</evidence>
<keyword evidence="6 7" id="KW-0326">Glycosidase</keyword>
<comment type="similarity">
    <text evidence="2 7">Belongs to the glycosyl hydrolase 3 family.</text>
</comment>
<dbReference type="PROSITE" id="PS00775">
    <property type="entry name" value="GLYCOSYL_HYDROL_F3"/>
    <property type="match status" value="1"/>
</dbReference>
<protein>
    <recommendedName>
        <fullName evidence="3 7">beta-glucosidase</fullName>
        <ecNumber evidence="3 7">3.2.1.21</ecNumber>
    </recommendedName>
</protein>
<dbReference type="Gene3D" id="3.40.50.1700">
    <property type="entry name" value="Glycoside hydrolase family 3 C-terminal domain"/>
    <property type="match status" value="1"/>
</dbReference>
<dbReference type="InterPro" id="IPR036962">
    <property type="entry name" value="Glyco_hydro_3_N_sf"/>
</dbReference>
<evidence type="ECO:0000256" key="3">
    <source>
        <dbReference type="ARBA" id="ARBA00012744"/>
    </source>
</evidence>
<organism evidence="9 10">
    <name type="scientific">Rhodotorula graminis (strain WP1)</name>
    <dbReference type="NCBI Taxonomy" id="578459"/>
    <lineage>
        <taxon>Eukaryota</taxon>
        <taxon>Fungi</taxon>
        <taxon>Dikarya</taxon>
        <taxon>Basidiomycota</taxon>
        <taxon>Pucciniomycotina</taxon>
        <taxon>Microbotryomycetes</taxon>
        <taxon>Sporidiobolales</taxon>
        <taxon>Sporidiobolaceae</taxon>
        <taxon>Rhodotorula</taxon>
    </lineage>
</organism>
<dbReference type="PRINTS" id="PR00133">
    <property type="entry name" value="GLHYDRLASE3"/>
</dbReference>
<keyword evidence="4 7" id="KW-0378">Hydrolase</keyword>
<dbReference type="Proteomes" id="UP000053890">
    <property type="component" value="Unassembled WGS sequence"/>
</dbReference>
<dbReference type="Gene3D" id="2.60.120.260">
    <property type="entry name" value="Galactose-binding domain-like"/>
    <property type="match status" value="1"/>
</dbReference>
<feature type="domain" description="PA14" evidence="8">
    <location>
        <begin position="411"/>
        <end position="572"/>
    </location>
</feature>
<evidence type="ECO:0000256" key="7">
    <source>
        <dbReference type="RuleBase" id="RU361161"/>
    </source>
</evidence>
<dbReference type="EMBL" id="KQ474077">
    <property type="protein sequence ID" value="KPV75873.1"/>
    <property type="molecule type" value="Genomic_DNA"/>
</dbReference>
<dbReference type="InterPro" id="IPR013783">
    <property type="entry name" value="Ig-like_fold"/>
</dbReference>
<evidence type="ECO:0000313" key="10">
    <source>
        <dbReference type="Proteomes" id="UP000053890"/>
    </source>
</evidence>
<dbReference type="Pfam" id="PF07691">
    <property type="entry name" value="PA14"/>
    <property type="match status" value="1"/>
</dbReference>
<dbReference type="InterPro" id="IPR001764">
    <property type="entry name" value="Glyco_hydro_3_N"/>
</dbReference>
<dbReference type="InterPro" id="IPR019800">
    <property type="entry name" value="Glyco_hydro_3_AS"/>
</dbReference>
<dbReference type="Pfam" id="PF01915">
    <property type="entry name" value="Glyco_hydro_3_C"/>
    <property type="match status" value="1"/>
</dbReference>
<dbReference type="InterPro" id="IPR050288">
    <property type="entry name" value="Cellulose_deg_GH3"/>
</dbReference>
<reference evidence="9 10" key="1">
    <citation type="journal article" date="2015" name="Front. Microbiol.">
        <title>Genome sequence of the plant growth promoting endophytic yeast Rhodotorula graminis WP1.</title>
        <authorList>
            <person name="Firrincieli A."/>
            <person name="Otillar R."/>
            <person name="Salamov A."/>
            <person name="Schmutz J."/>
            <person name="Khan Z."/>
            <person name="Redman R.S."/>
            <person name="Fleck N.D."/>
            <person name="Lindquist E."/>
            <person name="Grigoriev I.V."/>
            <person name="Doty S.L."/>
        </authorList>
    </citation>
    <scope>NUCLEOTIDE SEQUENCE [LARGE SCALE GENOMIC DNA]</scope>
    <source>
        <strain evidence="9 10">WP1</strain>
    </source>
</reference>
<dbReference type="GO" id="GO:0030245">
    <property type="term" value="P:cellulose catabolic process"/>
    <property type="evidence" value="ECO:0007669"/>
    <property type="project" value="UniProtKB-UniPathway"/>
</dbReference>
<evidence type="ECO:0000313" key="9">
    <source>
        <dbReference type="EMBL" id="KPV75873.1"/>
    </source>
</evidence>
<gene>
    <name evidence="9" type="ORF">RHOBADRAFT_35640</name>
</gene>
<dbReference type="Gene3D" id="3.20.20.300">
    <property type="entry name" value="Glycoside hydrolase, family 3, N-terminal domain"/>
    <property type="match status" value="1"/>
</dbReference>
<dbReference type="PANTHER" id="PTHR42715:SF10">
    <property type="entry name" value="BETA-GLUCOSIDASE"/>
    <property type="match status" value="1"/>
</dbReference>
<comment type="catalytic activity">
    <reaction evidence="1 7">
        <text>Hydrolysis of terminal, non-reducing beta-D-glucosyl residues with release of beta-D-glucose.</text>
        <dbReference type="EC" id="3.2.1.21"/>
    </reaction>
</comment>
<keyword evidence="7" id="KW-0624">Polysaccharide degradation</keyword>
<dbReference type="AlphaFoldDB" id="A0A194S563"/>
<dbReference type="GeneID" id="28973738"/>
<keyword evidence="5 7" id="KW-0119">Carbohydrate metabolism</keyword>
<proteinExistence type="inferred from homology"/>